<comment type="caution">
    <text evidence="1">The sequence shown here is derived from an EMBL/GenBank/DDBJ whole genome shotgun (WGS) entry which is preliminary data.</text>
</comment>
<reference evidence="1 2" key="1">
    <citation type="submission" date="2020-08" db="EMBL/GenBank/DDBJ databases">
        <title>Novel species isolated from subtropical streams in China.</title>
        <authorList>
            <person name="Lu H."/>
        </authorList>
    </citation>
    <scope>NUCLEOTIDE SEQUENCE [LARGE SCALE GENOMIC DNA]</scope>
    <source>
        <strain evidence="1 2">NL8W</strain>
    </source>
</reference>
<proteinExistence type="predicted"/>
<name>A0ABR6Z835_9BURK</name>
<organism evidence="1 2">
    <name type="scientific">Undibacterium umbellatum</name>
    <dbReference type="NCBI Taxonomy" id="2762300"/>
    <lineage>
        <taxon>Bacteria</taxon>
        <taxon>Pseudomonadati</taxon>
        <taxon>Pseudomonadota</taxon>
        <taxon>Betaproteobacteria</taxon>
        <taxon>Burkholderiales</taxon>
        <taxon>Oxalobacteraceae</taxon>
        <taxon>Undibacterium</taxon>
    </lineage>
</organism>
<protein>
    <submittedName>
        <fullName evidence="1">Uncharacterized protein</fullName>
    </submittedName>
</protein>
<sequence>MHISRAQLDGLDLLAELLASAQLLEAASLQASFARIGEVLYSNALRLQLDEDSDHLILFARSVAGEVMSTEAAQLFWEGASCWHHSPGFDFPPFIKKGSGARLSVAGVLATERTQQLMAAMFLWVLRVDPDLQEQAQLILDACPDFAHLKTMMPP</sequence>
<dbReference type="Proteomes" id="UP000646911">
    <property type="component" value="Unassembled WGS sequence"/>
</dbReference>
<keyword evidence="2" id="KW-1185">Reference proteome</keyword>
<evidence type="ECO:0000313" key="2">
    <source>
        <dbReference type="Proteomes" id="UP000646911"/>
    </source>
</evidence>
<dbReference type="RefSeq" id="WP_186953480.1">
    <property type="nucleotide sequence ID" value="NZ_JACOFX010000004.1"/>
</dbReference>
<gene>
    <name evidence="1" type="ORF">H8L47_10125</name>
</gene>
<accession>A0ABR6Z835</accession>
<dbReference type="EMBL" id="JACOFX010000004">
    <property type="protein sequence ID" value="MBC3907924.1"/>
    <property type="molecule type" value="Genomic_DNA"/>
</dbReference>
<evidence type="ECO:0000313" key="1">
    <source>
        <dbReference type="EMBL" id="MBC3907924.1"/>
    </source>
</evidence>